<dbReference type="PROSITE" id="PS50005">
    <property type="entry name" value="TPR"/>
    <property type="match status" value="1"/>
</dbReference>
<keyword evidence="3" id="KW-1185">Reference proteome</keyword>
<dbReference type="Proteomes" id="UP000199249">
    <property type="component" value="Unassembled WGS sequence"/>
</dbReference>
<dbReference type="EMBL" id="FNOV01000019">
    <property type="protein sequence ID" value="SDY92128.1"/>
    <property type="molecule type" value="Genomic_DNA"/>
</dbReference>
<gene>
    <name evidence="2" type="ORF">SAMN04488069_1193</name>
</gene>
<proteinExistence type="predicted"/>
<evidence type="ECO:0000313" key="3">
    <source>
        <dbReference type="Proteomes" id="UP000199249"/>
    </source>
</evidence>
<reference evidence="3" key="1">
    <citation type="submission" date="2016-10" db="EMBL/GenBank/DDBJ databases">
        <authorList>
            <person name="Varghese N."/>
            <person name="Submissions S."/>
        </authorList>
    </citation>
    <scope>NUCLEOTIDE SEQUENCE [LARGE SCALE GENOMIC DNA]</scope>
    <source>
        <strain evidence="3">CGMCC 1.8975</strain>
    </source>
</reference>
<accession>A0A1H3NTJ1</accession>
<feature type="repeat" description="TPR" evidence="1">
    <location>
        <begin position="114"/>
        <end position="147"/>
    </location>
</feature>
<keyword evidence="1" id="KW-0802">TPR repeat</keyword>
<dbReference type="AlphaFoldDB" id="A0A1H3NTJ1"/>
<organism evidence="2 3">
    <name type="scientific">Hymenobacter psychrophilus</name>
    <dbReference type="NCBI Taxonomy" id="651662"/>
    <lineage>
        <taxon>Bacteria</taxon>
        <taxon>Pseudomonadati</taxon>
        <taxon>Bacteroidota</taxon>
        <taxon>Cytophagia</taxon>
        <taxon>Cytophagales</taxon>
        <taxon>Hymenobacteraceae</taxon>
        <taxon>Hymenobacter</taxon>
    </lineage>
</organism>
<evidence type="ECO:0000256" key="1">
    <source>
        <dbReference type="PROSITE-ProRule" id="PRU00339"/>
    </source>
</evidence>
<name>A0A1H3NTJ1_9BACT</name>
<evidence type="ECO:0000313" key="2">
    <source>
        <dbReference type="EMBL" id="SDY92128.1"/>
    </source>
</evidence>
<sequence>MDQLRMIEYQPRHWRVVYPAIVLQHEALFQQGKALHTAAPLEAEQIYRRIMAACGELHLDAVSHLGMLLNNRTPGLGLTYQMQAFMQARVLFPKAFEEGRDVLLYESTGNGFVLTAYYAMGMELQKAKKWAEALALFEFLVLINPKDNHGAGRWIAGLKERIAAGGGNPDPEAISLVRP</sequence>
<dbReference type="InterPro" id="IPR019734">
    <property type="entry name" value="TPR_rpt"/>
</dbReference>
<protein>
    <submittedName>
        <fullName evidence="2">Uncharacterized protein</fullName>
    </submittedName>
</protein>